<comment type="cofactor">
    <cofactor evidence="7">
        <name>Mg(2+)</name>
        <dbReference type="ChEBI" id="CHEBI:18420"/>
    </cofactor>
    <cofactor evidence="7">
        <name>Mn(2+)</name>
        <dbReference type="ChEBI" id="CHEBI:29035"/>
    </cofactor>
    <text evidence="7">Divalent metal cations. Prefers magnesium or manganese.</text>
</comment>
<dbReference type="EMBL" id="JAAAJA010000056">
    <property type="protein sequence ID" value="KAG0264170.1"/>
    <property type="molecule type" value="Genomic_DNA"/>
</dbReference>
<protein>
    <recommendedName>
        <fullName evidence="8">Malic enzyme</fullName>
    </recommendedName>
</protein>
<dbReference type="NCBIfam" id="NF010052">
    <property type="entry name" value="PRK13529.1"/>
    <property type="match status" value="1"/>
</dbReference>
<feature type="binding site" evidence="7">
    <location>
        <position position="282"/>
    </location>
    <ligand>
        <name>a divalent metal cation</name>
        <dbReference type="ChEBI" id="CHEBI:60240"/>
    </ligand>
</feature>
<organism evidence="11 12">
    <name type="scientific">Mortierella polycephala</name>
    <dbReference type="NCBI Taxonomy" id="41804"/>
    <lineage>
        <taxon>Eukaryota</taxon>
        <taxon>Fungi</taxon>
        <taxon>Fungi incertae sedis</taxon>
        <taxon>Mucoromycota</taxon>
        <taxon>Mortierellomycotina</taxon>
        <taxon>Mortierellomycetes</taxon>
        <taxon>Mortierellales</taxon>
        <taxon>Mortierellaceae</taxon>
        <taxon>Mortierella</taxon>
    </lineage>
</organism>
<feature type="binding site" evidence="7">
    <location>
        <position position="281"/>
    </location>
    <ligand>
        <name>a divalent metal cation</name>
        <dbReference type="ChEBI" id="CHEBI:60240"/>
    </ligand>
</feature>
<evidence type="ECO:0000256" key="2">
    <source>
        <dbReference type="ARBA" id="ARBA00008785"/>
    </source>
</evidence>
<dbReference type="InterPro" id="IPR015884">
    <property type="entry name" value="Malic_enzyme_CS"/>
</dbReference>
<feature type="domain" description="Malic enzyme NAD-binding" evidence="9">
    <location>
        <begin position="306"/>
        <end position="580"/>
    </location>
</feature>
<dbReference type="InterPro" id="IPR036291">
    <property type="entry name" value="NAD(P)-bd_dom_sf"/>
</dbReference>
<dbReference type="AlphaFoldDB" id="A0A9P6QAC5"/>
<dbReference type="PANTHER" id="PTHR23406:SF32">
    <property type="entry name" value="NADP-DEPENDENT MALIC ENZYME"/>
    <property type="match status" value="1"/>
</dbReference>
<evidence type="ECO:0000259" key="10">
    <source>
        <dbReference type="SMART" id="SM01274"/>
    </source>
</evidence>
<feature type="binding site" evidence="6">
    <location>
        <position position="511"/>
    </location>
    <ligand>
        <name>(S)-malate</name>
        <dbReference type="ChEBI" id="CHEBI:15589"/>
    </ligand>
</feature>
<accession>A0A9P6QAC5</accession>
<reference evidence="11" key="1">
    <citation type="journal article" date="2020" name="Fungal Divers.">
        <title>Resolving the Mortierellaceae phylogeny through synthesis of multi-gene phylogenetics and phylogenomics.</title>
        <authorList>
            <person name="Vandepol N."/>
            <person name="Liber J."/>
            <person name="Desiro A."/>
            <person name="Na H."/>
            <person name="Kennedy M."/>
            <person name="Barry K."/>
            <person name="Grigoriev I.V."/>
            <person name="Miller A.N."/>
            <person name="O'Donnell K."/>
            <person name="Stajich J.E."/>
            <person name="Bonito G."/>
        </authorList>
    </citation>
    <scope>NUCLEOTIDE SEQUENCE</scope>
    <source>
        <strain evidence="11">KOD948</strain>
    </source>
</reference>
<keyword evidence="3 7" id="KW-0479">Metal-binding</keyword>
<dbReference type="Pfam" id="PF00390">
    <property type="entry name" value="malic"/>
    <property type="match status" value="1"/>
</dbReference>
<evidence type="ECO:0000313" key="12">
    <source>
        <dbReference type="Proteomes" id="UP000726737"/>
    </source>
</evidence>
<evidence type="ECO:0000256" key="6">
    <source>
        <dbReference type="PIRSR" id="PIRSR000106-2"/>
    </source>
</evidence>
<evidence type="ECO:0000256" key="5">
    <source>
        <dbReference type="PIRSR" id="PIRSR000106-1"/>
    </source>
</evidence>
<dbReference type="PROSITE" id="PS00331">
    <property type="entry name" value="MALIC_ENZYMES"/>
    <property type="match status" value="1"/>
</dbReference>
<dbReference type="GO" id="GO:0051287">
    <property type="term" value="F:NAD binding"/>
    <property type="evidence" value="ECO:0007669"/>
    <property type="project" value="InterPro"/>
</dbReference>
<dbReference type="SUPFAM" id="SSF51735">
    <property type="entry name" value="NAD(P)-binding Rossmann-fold domains"/>
    <property type="match status" value="1"/>
</dbReference>
<feature type="active site" description="Proton acceptor" evidence="5">
    <location>
        <position position="210"/>
    </location>
</feature>
<evidence type="ECO:0000259" key="9">
    <source>
        <dbReference type="SMART" id="SM00919"/>
    </source>
</evidence>
<dbReference type="GO" id="GO:0004471">
    <property type="term" value="F:malate dehydrogenase (decarboxylating) (NAD+) activity"/>
    <property type="evidence" value="ECO:0007669"/>
    <property type="project" value="TreeGrafter"/>
</dbReference>
<dbReference type="Proteomes" id="UP000726737">
    <property type="component" value="Unassembled WGS sequence"/>
</dbReference>
<gene>
    <name evidence="11" type="primary">MEN-1</name>
    <name evidence="11" type="ORF">BG011_007324</name>
</gene>
<feature type="binding site" evidence="6">
    <location>
        <position position="467"/>
    </location>
    <ligand>
        <name>(S)-malate</name>
        <dbReference type="ChEBI" id="CHEBI:15589"/>
    </ligand>
</feature>
<dbReference type="InterPro" id="IPR046346">
    <property type="entry name" value="Aminoacid_DH-like_N_sf"/>
</dbReference>
<evidence type="ECO:0000313" key="11">
    <source>
        <dbReference type="EMBL" id="KAG0264170.1"/>
    </source>
</evidence>
<feature type="active site" description="Proton donor" evidence="5">
    <location>
        <position position="139"/>
    </location>
</feature>
<dbReference type="PRINTS" id="PR00072">
    <property type="entry name" value="MALOXRDTASE"/>
</dbReference>
<dbReference type="Gene3D" id="3.40.50.10380">
    <property type="entry name" value="Malic enzyme, N-terminal domain"/>
    <property type="match status" value="1"/>
</dbReference>
<dbReference type="InterPro" id="IPR012302">
    <property type="entry name" value="Malic_NAD-bd"/>
</dbReference>
<feature type="binding site" evidence="6">
    <location>
        <position position="192"/>
    </location>
    <ligand>
        <name>(S)-malate</name>
        <dbReference type="ChEBI" id="CHEBI:15589"/>
    </ligand>
</feature>
<keyword evidence="12" id="KW-1185">Reference proteome</keyword>
<dbReference type="Pfam" id="PF03949">
    <property type="entry name" value="Malic_M"/>
    <property type="match status" value="1"/>
</dbReference>
<dbReference type="GO" id="GO:0046872">
    <property type="term" value="F:metal ion binding"/>
    <property type="evidence" value="ECO:0007669"/>
    <property type="project" value="UniProtKB-KW"/>
</dbReference>
<dbReference type="PIRSF" id="PIRSF000106">
    <property type="entry name" value="ME"/>
    <property type="match status" value="1"/>
</dbReference>
<dbReference type="Gene3D" id="3.40.50.720">
    <property type="entry name" value="NAD(P)-binding Rossmann-like Domain"/>
    <property type="match status" value="1"/>
</dbReference>
<comment type="similarity">
    <text evidence="2 8">Belongs to the malic enzymes family.</text>
</comment>
<dbReference type="OrthoDB" id="5365701at2759"/>
<dbReference type="InterPro" id="IPR037062">
    <property type="entry name" value="Malic_N_dom_sf"/>
</dbReference>
<dbReference type="SMART" id="SM00919">
    <property type="entry name" value="Malic_M"/>
    <property type="match status" value="1"/>
</dbReference>
<comment type="cofactor">
    <cofactor evidence="1">
        <name>Mn(2+)</name>
        <dbReference type="ChEBI" id="CHEBI:29035"/>
    </cofactor>
</comment>
<comment type="caution">
    <text evidence="11">The sequence shown here is derived from an EMBL/GenBank/DDBJ whole genome shotgun (WGS) entry which is preliminary data.</text>
</comment>
<dbReference type="PANTHER" id="PTHR23406">
    <property type="entry name" value="MALIC ENZYME-RELATED"/>
    <property type="match status" value="1"/>
</dbReference>
<proteinExistence type="inferred from homology"/>
<evidence type="ECO:0000256" key="4">
    <source>
        <dbReference type="ARBA" id="ARBA00023002"/>
    </source>
</evidence>
<name>A0A9P6QAC5_9FUNG</name>
<feature type="binding site" evidence="7">
    <location>
        <position position="305"/>
    </location>
    <ligand>
        <name>a divalent metal cation</name>
        <dbReference type="ChEBI" id="CHEBI:60240"/>
    </ligand>
</feature>
<dbReference type="InterPro" id="IPR012301">
    <property type="entry name" value="Malic_N_dom"/>
</dbReference>
<dbReference type="SMART" id="SM01274">
    <property type="entry name" value="malic"/>
    <property type="match status" value="1"/>
</dbReference>
<evidence type="ECO:0000256" key="3">
    <source>
        <dbReference type="ARBA" id="ARBA00022723"/>
    </source>
</evidence>
<dbReference type="GO" id="GO:0006108">
    <property type="term" value="P:malate metabolic process"/>
    <property type="evidence" value="ECO:0007669"/>
    <property type="project" value="TreeGrafter"/>
</dbReference>
<keyword evidence="4 8" id="KW-0560">Oxidoreductase</keyword>
<feature type="domain" description="Malic enzyme N-terminal" evidence="10">
    <location>
        <begin position="116"/>
        <end position="296"/>
    </location>
</feature>
<sequence length="617" mass="68649">MLRNRALQTVHAAAKRHVTSQVRNYSRRALTTLAAFPDLRMETMVQTTSKHGMDVIHDPLLSKGTAFSMSERERLGIRGLVPPRTQEMDKQLKRIIRNLRECKTPLEKFIFMNALQDRNETLYYRLLIDNLEELSQIVYTPTVGEACQRFHSIYRRSRGMYFSSLDRGQMSAMVHNWPHDQVDVIVVTDGSRVLGLGDLGANGMQIPIGKLSLYVAGGGIRPTSILPVVLDIGTNNEELLNDPLYLGMGHRRLEGEEYYSFVDEWVHAIQSRYPNALIQFEDFKYPHAYNLLHKYQDNICCFNDDIQSTSAVALAGVLAALKARGQAITDLNEERIICVGAGSAGVGVCEGIVDCMVEQGKVTSREDAYRRIWMLDQHGLLGNPHIASTDGSKPTSLGLGDRTSLDERQMCYLKKDMKDRMTLEEVVKSVKPTVILGLSGAPGVFTEGAIRAMAEGVEKPVVFPLSNPTRQSECSAEQAFKWTDGRAIFASGSPFKDVEYNGKTCKVNQINNVMSFPGLGLGITVSRASRVTSKMFMETAITIANMASEDQLKSGILFPGVSALREISKEVAVRVCEVAHEQGLARAQLRQGVSLKNIIEESMWSPHYVPLIRISQD</sequence>
<dbReference type="GO" id="GO:0005739">
    <property type="term" value="C:mitochondrion"/>
    <property type="evidence" value="ECO:0007669"/>
    <property type="project" value="TreeGrafter"/>
</dbReference>
<evidence type="ECO:0000256" key="1">
    <source>
        <dbReference type="ARBA" id="ARBA00001936"/>
    </source>
</evidence>
<evidence type="ECO:0000256" key="7">
    <source>
        <dbReference type="PIRSR" id="PIRSR000106-3"/>
    </source>
</evidence>
<dbReference type="InterPro" id="IPR001891">
    <property type="entry name" value="Malic_OxRdtase"/>
</dbReference>
<dbReference type="SUPFAM" id="SSF53223">
    <property type="entry name" value="Aminoacid dehydrogenase-like, N-terminal domain"/>
    <property type="match status" value="1"/>
</dbReference>
<evidence type="ECO:0000256" key="8">
    <source>
        <dbReference type="RuleBase" id="RU003426"/>
    </source>
</evidence>